<accession>A0A2N0TSE0</accession>
<gene>
    <name evidence="1" type="ORF">APR41_05500</name>
</gene>
<evidence type="ECO:0000313" key="2">
    <source>
        <dbReference type="Proteomes" id="UP000232673"/>
    </source>
</evidence>
<sequence>MKAAYFLIKNLIFNLSTSFNDAETLSRNVSINFSGTYRNASILRFFSTYLFLFTSPINKTFKRINFYKSIFLND</sequence>
<evidence type="ECO:0000313" key="1">
    <source>
        <dbReference type="EMBL" id="PKD17664.1"/>
    </source>
</evidence>
<comment type="caution">
    <text evidence="1">The sequence shown here is derived from an EMBL/GenBank/DDBJ whole genome shotgun (WGS) entry which is preliminary data.</text>
</comment>
<dbReference type="Proteomes" id="UP000232673">
    <property type="component" value="Unassembled WGS sequence"/>
</dbReference>
<organism evidence="1 2">
    <name type="scientific">Salegentibacter salinarum</name>
    <dbReference type="NCBI Taxonomy" id="447422"/>
    <lineage>
        <taxon>Bacteria</taxon>
        <taxon>Pseudomonadati</taxon>
        <taxon>Bacteroidota</taxon>
        <taxon>Flavobacteriia</taxon>
        <taxon>Flavobacteriales</taxon>
        <taxon>Flavobacteriaceae</taxon>
        <taxon>Salegentibacter</taxon>
    </lineage>
</organism>
<dbReference type="AlphaFoldDB" id="A0A2N0TSE0"/>
<name>A0A2N0TSE0_9FLAO</name>
<proteinExistence type="predicted"/>
<keyword evidence="2" id="KW-1185">Reference proteome</keyword>
<reference evidence="1 2" key="1">
    <citation type="submission" date="2015-10" db="EMBL/GenBank/DDBJ databases">
        <title>Draft genome sequence of Salegentibacter salinarum KCTC 12975.</title>
        <authorList>
            <person name="Lin W."/>
            <person name="Zheng Q."/>
        </authorList>
    </citation>
    <scope>NUCLEOTIDE SEQUENCE [LARGE SCALE GENOMIC DNA]</scope>
    <source>
        <strain evidence="1 2">KCTC 12975</strain>
    </source>
</reference>
<protein>
    <submittedName>
        <fullName evidence="1">Uncharacterized protein</fullName>
    </submittedName>
</protein>
<dbReference type="EMBL" id="LKTS01000034">
    <property type="protein sequence ID" value="PKD17664.1"/>
    <property type="molecule type" value="Genomic_DNA"/>
</dbReference>